<dbReference type="Gene3D" id="3.15.20.10">
    <property type="entry name" value="Bactericidal permeability-increasing protein, domain 2"/>
    <property type="match status" value="1"/>
</dbReference>
<evidence type="ECO:0000313" key="2">
    <source>
        <dbReference type="Proteomes" id="UP000265618"/>
    </source>
</evidence>
<dbReference type="EMBL" id="BDIP01002273">
    <property type="protein sequence ID" value="GIQ86031.1"/>
    <property type="molecule type" value="Genomic_DNA"/>
</dbReference>
<reference evidence="1 2" key="1">
    <citation type="journal article" date="2018" name="PLoS ONE">
        <title>The draft genome of Kipferlia bialata reveals reductive genome evolution in fornicate parasites.</title>
        <authorList>
            <person name="Tanifuji G."/>
            <person name="Takabayashi S."/>
            <person name="Kume K."/>
            <person name="Takagi M."/>
            <person name="Nakayama T."/>
            <person name="Kamikawa R."/>
            <person name="Inagaki Y."/>
            <person name="Hashimoto T."/>
        </authorList>
    </citation>
    <scope>NUCLEOTIDE SEQUENCE [LARGE SCALE GENOMIC DNA]</scope>
    <source>
        <strain evidence="1">NY0173</strain>
    </source>
</reference>
<protein>
    <recommendedName>
        <fullName evidence="3">Lipid-binding serum glycoprotein C-terminal domain-containing protein</fullName>
    </recommendedName>
</protein>
<dbReference type="InterPro" id="IPR017943">
    <property type="entry name" value="Bactericidal_perm-incr_a/b_dom"/>
</dbReference>
<dbReference type="AlphaFoldDB" id="A0A9K3D0V3"/>
<keyword evidence="2" id="KW-1185">Reference proteome</keyword>
<dbReference type="GO" id="GO:0008289">
    <property type="term" value="F:lipid binding"/>
    <property type="evidence" value="ECO:0007669"/>
    <property type="project" value="InterPro"/>
</dbReference>
<organism evidence="1 2">
    <name type="scientific">Kipferlia bialata</name>
    <dbReference type="NCBI Taxonomy" id="797122"/>
    <lineage>
        <taxon>Eukaryota</taxon>
        <taxon>Metamonada</taxon>
        <taxon>Carpediemonas-like organisms</taxon>
        <taxon>Kipferlia</taxon>
    </lineage>
</organism>
<evidence type="ECO:0008006" key="3">
    <source>
        <dbReference type="Google" id="ProtNLM"/>
    </source>
</evidence>
<evidence type="ECO:0000313" key="1">
    <source>
        <dbReference type="EMBL" id="GIQ86031.1"/>
    </source>
</evidence>
<dbReference type="PANTHER" id="PTHR10504:SF131">
    <property type="entry name" value="BPI2 DOMAIN-CONTAINING PROTEIN"/>
    <property type="match status" value="1"/>
</dbReference>
<dbReference type="Proteomes" id="UP000265618">
    <property type="component" value="Unassembled WGS sequence"/>
</dbReference>
<feature type="non-terminal residue" evidence="1">
    <location>
        <position position="1"/>
    </location>
</feature>
<comment type="caution">
    <text evidence="1">The sequence shown here is derived from an EMBL/GenBank/DDBJ whole genome shotgun (WGS) entry which is preliminary data.</text>
</comment>
<dbReference type="Gene3D" id="3.15.10.10">
    <property type="entry name" value="Bactericidal permeability-increasing protein, domain 1"/>
    <property type="match status" value="1"/>
</dbReference>
<name>A0A9K3D0V3_9EUKA</name>
<sequence length="479" mass="52589">DTGIIVAMSIAGINRAIVDALPILEADLMLFHMEDVHDKLDLVITTVDVDLTDFSVTGFDIESLKVNTLPDTDSVQFSLGDSSIMINFEWAVTEESWPYLHDGGPGSLTASGISGIMIGQDVFDDECGLVTVEVTDVNFSYGDIELVLTGGEIFADIINVLINALTKLFADELNTLLQDGFQQALTHQFYHVIPYYRVLPDDLKQDMRVTSQFDVLDGYVAMPVTGYTYPAEIGKAYQDRPMPQPTDMPHIVTDADMQFILDQSIYGSLFTSMQLNGLLEGSVSPDEVVNPQLRSMMNTSILANICPGVYDVYPDEPVAVALTVSDIVWPEFQIMPSAGLLNITGTIEAFSGPDLDVPVLSVDCSLGLSAVPYLWVEVGTYSNATHISLDFYAYNVDVYSAHSDYGDIDLTSMPVQQTMMQLLTILSADAVAPFLTDLLVEDSPSWGSPGDFFLWDQAEFIFNSFHEGEGWMCVSIPLE</sequence>
<dbReference type="PANTHER" id="PTHR10504">
    <property type="entry name" value="BACTERICIDAL PERMEABILITY-INCREASING BPI PROTEIN-RELATED"/>
    <property type="match status" value="1"/>
</dbReference>
<accession>A0A9K3D0V3</accession>
<proteinExistence type="predicted"/>
<dbReference type="SUPFAM" id="SSF55394">
    <property type="entry name" value="Bactericidal permeability-increasing protein, BPI"/>
    <property type="match status" value="2"/>
</dbReference>
<dbReference type="OrthoDB" id="10255543at2759"/>
<gene>
    <name evidence="1" type="ORF">KIPB_007806</name>
</gene>
<dbReference type="InterPro" id="IPR032942">
    <property type="entry name" value="BPI/LBP/Plunc"/>
</dbReference>